<sequence length="756" mass="85251">MKNRSSLMLLIRNYFSQEYVLNPKQDLYGLGYDPFRQAPEFREKKRLRYSGKLEMDQRRPHSMKRKAAPGFGIGALEDLDAEDEDIYDSVYDFEDTYVQEIEEPSRSMNVDNLKIVDTKKLKILDKETDVLPGFKVASNADGQPERFEPPEIPKDFLPHHKFPAGLGCDDRVAKISPPEVPPPEDNNLKVLIEGMATLVARCGKLFEDLSREKNQLNPMFAFLSGGNGCDFYARKLWEQHQKLAEKSKLGEFKVFNDVEKLTAESRGKILGEKPLDRKSNDSSSIFAAAGSVTVQFKLSDTFIQPSSLSEEPQSRKPFSDDPAKQIRFEQFLKEKYEGGLRTKDFCGSSKMSEAARARERLEFEDAAEAMNKGKTGKENQAASQLLSDLAANAGLQFTSGGVQGEKGDKTKQDEELITKSMYPKREEFQWRPAPILCKRFDLVDPYMGKPPAAPRMRSKMDTLIGMPNFTGTVTAEEHVAAKPAPSLVPQGSNEMQNLETPEMKNENEVEAGNVERPVDLYKAIFSDDSDEEVENTMAGKVEDRKKITEAATTTLNHLIAGDFLESLGRELGLEVPPDLPQSVTKAGTRPVEKKSVNALKQTGDLDLPSTEKLYSNMPNTISSLAGPFVTESKERDRRPIGDMNKESRFEDIYREDRTLDTVKHISRGSNSLSEDGKCRKHSRGSQRNRNSRSRSPETDTSDTSRKYRDRYHSNSKRKRKGSSRDKSGSRKRAEDHKHRSNDSLGRSHRSSRKELG</sequence>
<reference evidence="9 10" key="1">
    <citation type="journal article" date="2015" name="Proc. Natl. Acad. Sci. U.S.A.">
        <title>The resurrection genome of Boea hygrometrica: A blueprint for survival of dehydration.</title>
        <authorList>
            <person name="Xiao L."/>
            <person name="Yang G."/>
            <person name="Zhang L."/>
            <person name="Yang X."/>
            <person name="Zhao S."/>
            <person name="Ji Z."/>
            <person name="Zhou Q."/>
            <person name="Hu M."/>
            <person name="Wang Y."/>
            <person name="Chen M."/>
            <person name="Xu Y."/>
            <person name="Jin H."/>
            <person name="Xiao X."/>
            <person name="Hu G."/>
            <person name="Bao F."/>
            <person name="Hu Y."/>
            <person name="Wan P."/>
            <person name="Li L."/>
            <person name="Deng X."/>
            <person name="Kuang T."/>
            <person name="Xiang C."/>
            <person name="Zhu J.K."/>
            <person name="Oliver M.J."/>
            <person name="He Y."/>
        </authorList>
    </citation>
    <scope>NUCLEOTIDE SEQUENCE [LARGE SCALE GENOMIC DNA]</scope>
    <source>
        <strain evidence="10">cv. XS01</strain>
    </source>
</reference>
<keyword evidence="10" id="KW-1185">Reference proteome</keyword>
<dbReference type="EMBL" id="KV013947">
    <property type="protein sequence ID" value="KZV23156.1"/>
    <property type="molecule type" value="Genomic_DNA"/>
</dbReference>
<protein>
    <submittedName>
        <fullName evidence="9">G patch domain-containing protein 1</fullName>
    </submittedName>
</protein>
<feature type="compositionally biased region" description="Basic and acidic residues" evidence="7">
    <location>
        <begin position="722"/>
        <end position="741"/>
    </location>
</feature>
<feature type="compositionally biased region" description="Basic and acidic residues" evidence="7">
    <location>
        <begin position="631"/>
        <end position="646"/>
    </location>
</feature>
<dbReference type="GO" id="GO:0006397">
    <property type="term" value="P:mRNA processing"/>
    <property type="evidence" value="ECO:0007669"/>
    <property type="project" value="UniProtKB-KW"/>
</dbReference>
<accession>A0A2Z7AP21</accession>
<keyword evidence="4" id="KW-0694">RNA-binding</keyword>
<dbReference type="InterPro" id="IPR000061">
    <property type="entry name" value="Surp"/>
</dbReference>
<dbReference type="SUPFAM" id="SSF109905">
    <property type="entry name" value="Surp module (SWAP domain)"/>
    <property type="match status" value="1"/>
</dbReference>
<feature type="domain" description="SURP motif" evidence="8">
    <location>
        <begin position="191"/>
        <end position="233"/>
    </location>
</feature>
<evidence type="ECO:0000313" key="10">
    <source>
        <dbReference type="Proteomes" id="UP000250235"/>
    </source>
</evidence>
<dbReference type="AlphaFoldDB" id="A0A2Z7AP21"/>
<dbReference type="GO" id="GO:0005634">
    <property type="term" value="C:nucleus"/>
    <property type="evidence" value="ECO:0007669"/>
    <property type="project" value="UniProtKB-SubCell"/>
</dbReference>
<evidence type="ECO:0000256" key="4">
    <source>
        <dbReference type="ARBA" id="ARBA00022884"/>
    </source>
</evidence>
<dbReference type="GO" id="GO:0031047">
    <property type="term" value="P:regulatory ncRNA-mediated gene silencing"/>
    <property type="evidence" value="ECO:0007669"/>
    <property type="project" value="UniProtKB-KW"/>
</dbReference>
<keyword evidence="3" id="KW-0507">mRNA processing</keyword>
<dbReference type="InterPro" id="IPR035967">
    <property type="entry name" value="SWAP/Surp_sf"/>
</dbReference>
<keyword evidence="6" id="KW-0539">Nucleus</keyword>
<dbReference type="Proteomes" id="UP000250235">
    <property type="component" value="Unassembled WGS sequence"/>
</dbReference>
<feature type="compositionally biased region" description="Basic residues" evidence="7">
    <location>
        <begin position="746"/>
        <end position="756"/>
    </location>
</feature>
<dbReference type="SMART" id="SM00648">
    <property type="entry name" value="SWAP"/>
    <property type="match status" value="1"/>
</dbReference>
<dbReference type="PROSITE" id="PS50128">
    <property type="entry name" value="SURP"/>
    <property type="match status" value="1"/>
</dbReference>
<feature type="compositionally biased region" description="Basic residues" evidence="7">
    <location>
        <begin position="678"/>
        <end position="692"/>
    </location>
</feature>
<name>A0A2Z7AP21_9LAMI</name>
<evidence type="ECO:0000256" key="1">
    <source>
        <dbReference type="ARBA" id="ARBA00004123"/>
    </source>
</evidence>
<organism evidence="9 10">
    <name type="scientific">Dorcoceras hygrometricum</name>
    <dbReference type="NCBI Taxonomy" id="472368"/>
    <lineage>
        <taxon>Eukaryota</taxon>
        <taxon>Viridiplantae</taxon>
        <taxon>Streptophyta</taxon>
        <taxon>Embryophyta</taxon>
        <taxon>Tracheophyta</taxon>
        <taxon>Spermatophyta</taxon>
        <taxon>Magnoliopsida</taxon>
        <taxon>eudicotyledons</taxon>
        <taxon>Gunneridae</taxon>
        <taxon>Pentapetalae</taxon>
        <taxon>asterids</taxon>
        <taxon>lamiids</taxon>
        <taxon>Lamiales</taxon>
        <taxon>Gesneriaceae</taxon>
        <taxon>Didymocarpoideae</taxon>
        <taxon>Trichosporeae</taxon>
        <taxon>Loxocarpinae</taxon>
        <taxon>Dorcoceras</taxon>
    </lineage>
</organism>
<dbReference type="Pfam" id="PF26093">
    <property type="entry name" value="HTH_TGH"/>
    <property type="match status" value="1"/>
</dbReference>
<keyword evidence="5" id="KW-0943">RNA-mediated gene silencing</keyword>
<dbReference type="PANTHER" id="PTHR13384:SF19">
    <property type="entry name" value="G PATCH DOMAIN-CONTAINING PROTEIN 1"/>
    <property type="match status" value="1"/>
</dbReference>
<gene>
    <name evidence="9" type="ORF">F511_04995</name>
</gene>
<dbReference type="GO" id="GO:0003723">
    <property type="term" value="F:RNA binding"/>
    <property type="evidence" value="ECO:0007669"/>
    <property type="project" value="UniProtKB-KW"/>
</dbReference>
<proteinExistence type="predicted"/>
<evidence type="ECO:0000256" key="5">
    <source>
        <dbReference type="ARBA" id="ARBA00023158"/>
    </source>
</evidence>
<feature type="region of interest" description="Disordered" evidence="7">
    <location>
        <begin position="623"/>
        <end position="646"/>
    </location>
</feature>
<evidence type="ECO:0000256" key="6">
    <source>
        <dbReference type="ARBA" id="ARBA00023242"/>
    </source>
</evidence>
<evidence type="ECO:0000313" key="9">
    <source>
        <dbReference type="EMBL" id="KZV23156.1"/>
    </source>
</evidence>
<feature type="region of interest" description="Disordered" evidence="7">
    <location>
        <begin position="664"/>
        <end position="756"/>
    </location>
</feature>
<dbReference type="Gene3D" id="1.10.10.790">
    <property type="entry name" value="Surp module"/>
    <property type="match status" value="1"/>
</dbReference>
<dbReference type="OrthoDB" id="20507at2759"/>
<dbReference type="PANTHER" id="PTHR13384">
    <property type="entry name" value="G PATCH DOMAIN-CONTAINING PROTEIN 1"/>
    <property type="match status" value="1"/>
</dbReference>
<dbReference type="FunFam" id="1.10.10.790:FF:000012">
    <property type="entry name" value="G patch domain-containing protein TGH"/>
    <property type="match status" value="1"/>
</dbReference>
<keyword evidence="2" id="KW-0341">Growth regulation</keyword>
<evidence type="ECO:0000259" key="8">
    <source>
        <dbReference type="PROSITE" id="PS50128"/>
    </source>
</evidence>
<evidence type="ECO:0000256" key="3">
    <source>
        <dbReference type="ARBA" id="ARBA00022664"/>
    </source>
</evidence>
<feature type="compositionally biased region" description="Basic and acidic residues" evidence="7">
    <location>
        <begin position="694"/>
        <end position="712"/>
    </location>
</feature>
<comment type="subcellular location">
    <subcellularLocation>
        <location evidence="1">Nucleus</location>
    </subcellularLocation>
</comment>
<dbReference type="Pfam" id="PF01805">
    <property type="entry name" value="Surp"/>
    <property type="match status" value="1"/>
</dbReference>
<evidence type="ECO:0000256" key="7">
    <source>
        <dbReference type="SAM" id="MobiDB-lite"/>
    </source>
</evidence>
<evidence type="ECO:0000256" key="2">
    <source>
        <dbReference type="ARBA" id="ARBA00022604"/>
    </source>
</evidence>